<feature type="compositionally biased region" description="Low complexity" evidence="1">
    <location>
        <begin position="158"/>
        <end position="187"/>
    </location>
</feature>
<dbReference type="EMBL" id="CP006811">
    <property type="protein sequence ID" value="AHA97838.1"/>
    <property type="molecule type" value="Genomic_DNA"/>
</dbReference>
<evidence type="ECO:0000313" key="2">
    <source>
        <dbReference type="EMBL" id="AHA97838.1"/>
    </source>
</evidence>
<evidence type="ECO:0000313" key="3">
    <source>
        <dbReference type="Proteomes" id="UP000018522"/>
    </source>
</evidence>
<gene>
    <name evidence="2" type="ORF">T285_07465</name>
</gene>
<feature type="compositionally biased region" description="Polar residues" evidence="1">
    <location>
        <begin position="140"/>
        <end position="157"/>
    </location>
</feature>
<dbReference type="KEGG" id="ljn:T285_07465"/>
<sequence>MDMLNKNLKSTLTKTAAAAALTLAGAAIVNNTQNTVKAAEVTVGQQEKVVTINYLPHKSIAVWNSYGPDKQMTGQYLPHATAWKVIRAAYDDAGNKWYDLGANQWVMAKYTRLGKDTVDPNVASELFTSQASSYNTAAQTQTTQGSYSAPKTSVGTYSSVQSTQPAQSTQQTQPVQQQAQPAQSQSSYTSNVSGSEAAAKAWIAGRESGGSYSARNGQYIGKYQLSASYLGGDYSAANQERVADNYVKSRYGSWSNAQSFWQANGWY</sequence>
<name>A0A7D9N7U9_LACJH</name>
<dbReference type="Proteomes" id="UP000018522">
    <property type="component" value="Chromosome"/>
</dbReference>
<accession>A0A7D9N7U9</accession>
<protein>
    <submittedName>
        <fullName evidence="2">Aggregation promoting protein</fullName>
    </submittedName>
</protein>
<organism evidence="2 3">
    <name type="scientific">Lactobacillus johnsonii N6.2</name>
    <dbReference type="NCBI Taxonomy" id="1408186"/>
    <lineage>
        <taxon>Bacteria</taxon>
        <taxon>Bacillati</taxon>
        <taxon>Bacillota</taxon>
        <taxon>Bacilli</taxon>
        <taxon>Lactobacillales</taxon>
        <taxon>Lactobacillaceae</taxon>
        <taxon>Lactobacillus</taxon>
    </lineage>
</organism>
<feature type="region of interest" description="Disordered" evidence="1">
    <location>
        <begin position="140"/>
        <end position="190"/>
    </location>
</feature>
<evidence type="ECO:0000256" key="1">
    <source>
        <dbReference type="SAM" id="MobiDB-lite"/>
    </source>
</evidence>
<reference evidence="2 3" key="1">
    <citation type="journal article" date="2014" name="Genome Announc.">
        <title>Complete Genome Sequences of Lactobacillus johnsonii Strain N6.2 and Lactobacillus reuteri Strain TD1.</title>
        <authorList>
            <person name="Leonard M.T."/>
            <person name="Valladares R.B."/>
            <person name="Ardissone A."/>
            <person name="Gonzalez C.F."/>
            <person name="Lorca G.L."/>
            <person name="Triplett E.W."/>
        </authorList>
    </citation>
    <scope>NUCLEOTIDE SEQUENCE [LARGE SCALE GENOMIC DNA]</scope>
    <source>
        <strain evidence="2 3">N6.2</strain>
    </source>
</reference>
<dbReference type="AlphaFoldDB" id="A0A7D9N7U9"/>
<proteinExistence type="predicted"/>